<reference evidence="1 2" key="1">
    <citation type="journal article" date="2021" name="bioRxiv">
        <title>Chromosome-scale and haplotype-resolved genome assembly of a tetraploid potato cultivar.</title>
        <authorList>
            <person name="Sun H."/>
            <person name="Jiao W.-B."/>
            <person name="Krause K."/>
            <person name="Campoy J.A."/>
            <person name="Goel M."/>
            <person name="Folz-Donahue K."/>
            <person name="Kukat C."/>
            <person name="Huettel B."/>
            <person name="Schneeberger K."/>
        </authorList>
    </citation>
    <scope>NUCLEOTIDE SEQUENCE [LARGE SCALE GENOMIC DNA]</scope>
    <source>
        <strain evidence="1">SolTubOtavaFocal</strain>
        <tissue evidence="1">Leaves</tissue>
    </source>
</reference>
<comment type="caution">
    <text evidence="1">The sequence shown here is derived from an EMBL/GenBank/DDBJ whole genome shotgun (WGS) entry which is preliminary data.</text>
</comment>
<organism evidence="1 2">
    <name type="scientific">Solanum tuberosum</name>
    <name type="common">Potato</name>
    <dbReference type="NCBI Taxonomy" id="4113"/>
    <lineage>
        <taxon>Eukaryota</taxon>
        <taxon>Viridiplantae</taxon>
        <taxon>Streptophyta</taxon>
        <taxon>Embryophyta</taxon>
        <taxon>Tracheophyta</taxon>
        <taxon>Spermatophyta</taxon>
        <taxon>Magnoliopsida</taxon>
        <taxon>eudicotyledons</taxon>
        <taxon>Gunneridae</taxon>
        <taxon>Pentapetalae</taxon>
        <taxon>asterids</taxon>
        <taxon>lamiids</taxon>
        <taxon>Solanales</taxon>
        <taxon>Solanaceae</taxon>
        <taxon>Solanoideae</taxon>
        <taxon>Solaneae</taxon>
        <taxon>Solanum</taxon>
    </lineage>
</organism>
<evidence type="ECO:0000313" key="2">
    <source>
        <dbReference type="Proteomes" id="UP000826656"/>
    </source>
</evidence>
<protein>
    <submittedName>
        <fullName evidence="1">Uncharacterized protein</fullName>
    </submittedName>
</protein>
<accession>A0ABQ7U2L9</accession>
<name>A0ABQ7U2L9_SOLTU</name>
<dbReference type="Proteomes" id="UP000826656">
    <property type="component" value="Unassembled WGS sequence"/>
</dbReference>
<sequence length="98" mass="11480">MENDIESYVKSSYIYQEDKTKCKKETGLLQHLPILERPERLKIHPTFHVSFLKPYFADDDDLDRNELKRAPPSVPITLFEAKIEEILDHSVVGRSKTH</sequence>
<keyword evidence="2" id="KW-1185">Reference proteome</keyword>
<proteinExistence type="predicted"/>
<evidence type="ECO:0000313" key="1">
    <source>
        <dbReference type="EMBL" id="KAH0740819.1"/>
    </source>
</evidence>
<dbReference type="EMBL" id="JAIVGD010000026">
    <property type="protein sequence ID" value="KAH0740819.1"/>
    <property type="molecule type" value="Genomic_DNA"/>
</dbReference>
<gene>
    <name evidence="1" type="ORF">KY290_033862</name>
</gene>